<feature type="compositionally biased region" description="Basic and acidic residues" evidence="1">
    <location>
        <begin position="10"/>
        <end position="25"/>
    </location>
</feature>
<dbReference type="EMBL" id="SRLO01001867">
    <property type="protein sequence ID" value="TNN34914.1"/>
    <property type="molecule type" value="Genomic_DNA"/>
</dbReference>
<gene>
    <name evidence="2" type="ORF">EYF80_054927</name>
</gene>
<dbReference type="AlphaFoldDB" id="A0A4Z2F2L0"/>
<comment type="caution">
    <text evidence="2">The sequence shown here is derived from an EMBL/GenBank/DDBJ whole genome shotgun (WGS) entry which is preliminary data.</text>
</comment>
<keyword evidence="3" id="KW-1185">Reference proteome</keyword>
<organism evidence="2 3">
    <name type="scientific">Liparis tanakae</name>
    <name type="common">Tanaka's snailfish</name>
    <dbReference type="NCBI Taxonomy" id="230148"/>
    <lineage>
        <taxon>Eukaryota</taxon>
        <taxon>Metazoa</taxon>
        <taxon>Chordata</taxon>
        <taxon>Craniata</taxon>
        <taxon>Vertebrata</taxon>
        <taxon>Euteleostomi</taxon>
        <taxon>Actinopterygii</taxon>
        <taxon>Neopterygii</taxon>
        <taxon>Teleostei</taxon>
        <taxon>Neoteleostei</taxon>
        <taxon>Acanthomorphata</taxon>
        <taxon>Eupercaria</taxon>
        <taxon>Perciformes</taxon>
        <taxon>Cottioidei</taxon>
        <taxon>Cottales</taxon>
        <taxon>Liparidae</taxon>
        <taxon>Liparis</taxon>
    </lineage>
</organism>
<evidence type="ECO:0000256" key="1">
    <source>
        <dbReference type="SAM" id="MobiDB-lite"/>
    </source>
</evidence>
<reference evidence="2 3" key="1">
    <citation type="submission" date="2019-03" db="EMBL/GenBank/DDBJ databases">
        <title>First draft genome of Liparis tanakae, snailfish: a comprehensive survey of snailfish specific genes.</title>
        <authorList>
            <person name="Kim W."/>
            <person name="Song I."/>
            <person name="Jeong J.-H."/>
            <person name="Kim D."/>
            <person name="Kim S."/>
            <person name="Ryu S."/>
            <person name="Song J.Y."/>
            <person name="Lee S.K."/>
        </authorList>
    </citation>
    <scope>NUCLEOTIDE SEQUENCE [LARGE SCALE GENOMIC DNA]</scope>
    <source>
        <tissue evidence="2">Muscle</tissue>
    </source>
</reference>
<dbReference type="Proteomes" id="UP000314294">
    <property type="component" value="Unassembled WGS sequence"/>
</dbReference>
<evidence type="ECO:0000313" key="2">
    <source>
        <dbReference type="EMBL" id="TNN34914.1"/>
    </source>
</evidence>
<evidence type="ECO:0000313" key="3">
    <source>
        <dbReference type="Proteomes" id="UP000314294"/>
    </source>
</evidence>
<protein>
    <submittedName>
        <fullName evidence="2">Uncharacterized protein</fullName>
    </submittedName>
</protein>
<sequence length="80" mass="9344">MKKRSFCVRRKPDASAPEDREDHRDSAWVHTPTTLVQQKISVLDTTCGGDTHVTRPVPHQRTFTWHPRTENVRVLERPDE</sequence>
<accession>A0A4Z2F2L0</accession>
<feature type="region of interest" description="Disordered" evidence="1">
    <location>
        <begin position="1"/>
        <end position="25"/>
    </location>
</feature>
<proteinExistence type="predicted"/>
<name>A0A4Z2F2L0_9TELE</name>